<accession>A0A520MZU3</accession>
<dbReference type="EMBL" id="SHBF01000023">
    <property type="protein sequence ID" value="RZO26693.1"/>
    <property type="molecule type" value="Genomic_DNA"/>
</dbReference>
<proteinExistence type="predicted"/>
<feature type="transmembrane region" description="Helical" evidence="1">
    <location>
        <begin position="44"/>
        <end position="66"/>
    </location>
</feature>
<feature type="transmembrane region" description="Helical" evidence="1">
    <location>
        <begin position="98"/>
        <end position="121"/>
    </location>
</feature>
<keyword evidence="1" id="KW-0812">Transmembrane</keyword>
<organism evidence="2 3">
    <name type="scientific">SAR86 cluster bacterium</name>
    <dbReference type="NCBI Taxonomy" id="2030880"/>
    <lineage>
        <taxon>Bacteria</taxon>
        <taxon>Pseudomonadati</taxon>
        <taxon>Pseudomonadota</taxon>
        <taxon>Gammaproteobacteria</taxon>
        <taxon>SAR86 cluster</taxon>
    </lineage>
</organism>
<protein>
    <submittedName>
        <fullName evidence="2">Uncharacterized protein</fullName>
    </submittedName>
</protein>
<sequence length="126" mass="13928">MAEYQILNLMQVGFIQNSMYFVGMVLFTWLGFRMANNIYNSPDANMLGKVFTSVFCVFVAAFMFGVNQIGGSILESAVSQLNEVGAPSAERMAAYLDFPLVVGSPLQTAFVLFILAFQLAITWSKK</sequence>
<name>A0A520MZU3_9GAMM</name>
<evidence type="ECO:0000313" key="2">
    <source>
        <dbReference type="EMBL" id="RZO26693.1"/>
    </source>
</evidence>
<dbReference type="AlphaFoldDB" id="A0A520MZU3"/>
<evidence type="ECO:0000313" key="3">
    <source>
        <dbReference type="Proteomes" id="UP000318710"/>
    </source>
</evidence>
<keyword evidence="1" id="KW-1133">Transmembrane helix</keyword>
<gene>
    <name evidence="2" type="ORF">EVA93_03850</name>
</gene>
<reference evidence="2 3" key="1">
    <citation type="submission" date="2019-02" db="EMBL/GenBank/DDBJ databases">
        <title>Prokaryotic population dynamics and viral predation in marine succession experiment using metagenomics: the confinement effect.</title>
        <authorList>
            <person name="Haro-Moreno J.M."/>
            <person name="Rodriguez-Valera F."/>
            <person name="Lopez-Perez M."/>
        </authorList>
    </citation>
    <scope>NUCLEOTIDE SEQUENCE [LARGE SCALE GENOMIC DNA]</scope>
    <source>
        <strain evidence="2">MED-G160</strain>
    </source>
</reference>
<dbReference type="Proteomes" id="UP000318710">
    <property type="component" value="Unassembled WGS sequence"/>
</dbReference>
<keyword evidence="1" id="KW-0472">Membrane</keyword>
<feature type="transmembrane region" description="Helical" evidence="1">
    <location>
        <begin position="12"/>
        <end position="32"/>
    </location>
</feature>
<comment type="caution">
    <text evidence="2">The sequence shown here is derived from an EMBL/GenBank/DDBJ whole genome shotgun (WGS) entry which is preliminary data.</text>
</comment>
<evidence type="ECO:0000256" key="1">
    <source>
        <dbReference type="SAM" id="Phobius"/>
    </source>
</evidence>